<reference evidence="4 5" key="1">
    <citation type="submission" date="2017-07" db="EMBL/GenBank/DDBJ databases">
        <title>Genome Sequence of Sulfitobacter pseudonitzschiae Strain SMR1 Isolated from a culture of the Diatom Skeletonema marinoi.</title>
        <authorList>
            <person name="Topel M."/>
            <person name="Pinder M.I.M."/>
            <person name="Johansson O.N."/>
            <person name="Kourtchenko O."/>
            <person name="Godhe A."/>
            <person name="Clarke A.K."/>
        </authorList>
    </citation>
    <scope>NUCLEOTIDE SEQUENCE [LARGE SCALE GENOMIC DNA]</scope>
    <source>
        <strain evidence="4 5">SMR1</strain>
    </source>
</reference>
<dbReference type="AlphaFoldDB" id="A0A221JYA5"/>
<dbReference type="InterPro" id="IPR050266">
    <property type="entry name" value="AB_hydrolase_sf"/>
</dbReference>
<dbReference type="InterPro" id="IPR029058">
    <property type="entry name" value="AB_hydrolase_fold"/>
</dbReference>
<accession>A0A221JYA5</accession>
<dbReference type="EC" id="3.1.1.23" evidence="4"/>
<organism evidence="4 5">
    <name type="scientific">Pseudosulfitobacter pseudonitzschiae</name>
    <dbReference type="NCBI Taxonomy" id="1402135"/>
    <lineage>
        <taxon>Bacteria</taxon>
        <taxon>Pseudomonadati</taxon>
        <taxon>Pseudomonadota</taxon>
        <taxon>Alphaproteobacteria</taxon>
        <taxon>Rhodobacterales</taxon>
        <taxon>Roseobacteraceae</taxon>
        <taxon>Pseudosulfitobacter</taxon>
    </lineage>
</organism>
<keyword evidence="2" id="KW-1133">Transmembrane helix</keyword>
<evidence type="ECO:0000256" key="1">
    <source>
        <dbReference type="ARBA" id="ARBA00022801"/>
    </source>
</evidence>
<evidence type="ECO:0000259" key="3">
    <source>
        <dbReference type="Pfam" id="PF12146"/>
    </source>
</evidence>
<name>A0A221JYA5_9RHOB</name>
<dbReference type="EMBL" id="CP022415">
    <property type="protein sequence ID" value="ASM71620.1"/>
    <property type="molecule type" value="Genomic_DNA"/>
</dbReference>
<dbReference type="GO" id="GO:0047372">
    <property type="term" value="F:monoacylglycerol lipase activity"/>
    <property type="evidence" value="ECO:0007669"/>
    <property type="project" value="UniProtKB-EC"/>
</dbReference>
<keyword evidence="1 4" id="KW-0378">Hydrolase</keyword>
<dbReference type="PANTHER" id="PTHR43798">
    <property type="entry name" value="MONOACYLGLYCEROL LIPASE"/>
    <property type="match status" value="1"/>
</dbReference>
<evidence type="ECO:0000313" key="4">
    <source>
        <dbReference type="EMBL" id="ASM71620.1"/>
    </source>
</evidence>
<sequence>MHVRPVLGWLGIALMTALAALIAFGPREPAPLDMHFDLSQFEDGVAAHFDRTEARFDDITAGAEKRVIWAGAPEQKTGWSVLYVHGFSATSEEIRPVPDRVAQALGANLIYTRLQGHGRSSAAMGDATVAGWMADMAEGLAAAKTLGDKVILIGTSTGATLITAAAQSPIDMEGVAGVVLVSPNYGVNNPFARVLTWPAARIWAPWIAGETISFTPRNAAQEEYWTTSYPSVATLPMGALIKAVNALDHRQFLTPALFWYSDNDQVVQPAATDHVRRRWGADWHTVVTRAYPDLKQGDDPNAHVIAGDIMSPGQNDMMVSGILGWIKEIE</sequence>
<dbReference type="InterPro" id="IPR022742">
    <property type="entry name" value="Hydrolase_4"/>
</dbReference>
<proteinExistence type="predicted"/>
<dbReference type="RefSeq" id="WP_089419644.1">
    <property type="nucleotide sequence ID" value="NZ_CP022415.1"/>
</dbReference>
<keyword evidence="5" id="KW-1185">Reference proteome</keyword>
<feature type="transmembrane region" description="Helical" evidence="2">
    <location>
        <begin position="6"/>
        <end position="24"/>
    </location>
</feature>
<dbReference type="PANTHER" id="PTHR43798:SF31">
    <property type="entry name" value="AB HYDROLASE SUPERFAMILY PROTEIN YCLE"/>
    <property type="match status" value="1"/>
</dbReference>
<evidence type="ECO:0000256" key="2">
    <source>
        <dbReference type="SAM" id="Phobius"/>
    </source>
</evidence>
<keyword evidence="2" id="KW-0472">Membrane</keyword>
<keyword evidence="2" id="KW-0812">Transmembrane</keyword>
<evidence type="ECO:0000313" key="5">
    <source>
        <dbReference type="Proteomes" id="UP000199754"/>
    </source>
</evidence>
<dbReference type="STRING" id="1402135.SAMN05444149_10524"/>
<dbReference type="OrthoDB" id="5416147at2"/>
<dbReference type="Proteomes" id="UP000199754">
    <property type="component" value="Chromosome"/>
</dbReference>
<dbReference type="Gene3D" id="3.40.50.1820">
    <property type="entry name" value="alpha/beta hydrolase"/>
    <property type="match status" value="1"/>
</dbReference>
<dbReference type="SUPFAM" id="SSF53474">
    <property type="entry name" value="alpha/beta-Hydrolases"/>
    <property type="match status" value="1"/>
</dbReference>
<gene>
    <name evidence="4" type="ORF">SULPSESMR1_00789</name>
</gene>
<protein>
    <submittedName>
        <fullName evidence="4">Thermostable monoacylglycerol lipase</fullName>
        <ecNumber evidence="4">3.1.1.23</ecNumber>
    </submittedName>
</protein>
<feature type="domain" description="Serine aminopeptidase S33" evidence="3">
    <location>
        <begin position="79"/>
        <end position="281"/>
    </location>
</feature>
<dbReference type="GO" id="GO:0016020">
    <property type="term" value="C:membrane"/>
    <property type="evidence" value="ECO:0007669"/>
    <property type="project" value="TreeGrafter"/>
</dbReference>
<dbReference type="KEGG" id="spse:SULPSESMR1_00789"/>
<dbReference type="Pfam" id="PF12146">
    <property type="entry name" value="Hydrolase_4"/>
    <property type="match status" value="1"/>
</dbReference>